<dbReference type="RefSeq" id="WP_248154497.1">
    <property type="nucleotide sequence ID" value="NZ_JALNMJ010000007.1"/>
</dbReference>
<proteinExistence type="predicted"/>
<evidence type="ECO:0000313" key="2">
    <source>
        <dbReference type="EMBL" id="MCK7613033.1"/>
    </source>
</evidence>
<dbReference type="Proteomes" id="UP001431221">
    <property type="component" value="Unassembled WGS sequence"/>
</dbReference>
<accession>A0ABT0GW51</accession>
<feature type="compositionally biased region" description="Polar residues" evidence="1">
    <location>
        <begin position="102"/>
        <end position="116"/>
    </location>
</feature>
<feature type="compositionally biased region" description="Low complexity" evidence="1">
    <location>
        <begin position="128"/>
        <end position="137"/>
    </location>
</feature>
<organism evidence="2 3">
    <name type="scientific">Roseibium sediminicola</name>
    <dbReference type="NCBI Taxonomy" id="2933272"/>
    <lineage>
        <taxon>Bacteria</taxon>
        <taxon>Pseudomonadati</taxon>
        <taxon>Pseudomonadota</taxon>
        <taxon>Alphaproteobacteria</taxon>
        <taxon>Hyphomicrobiales</taxon>
        <taxon>Stappiaceae</taxon>
        <taxon>Roseibium</taxon>
    </lineage>
</organism>
<feature type="compositionally biased region" description="Polar residues" evidence="1">
    <location>
        <begin position="80"/>
        <end position="95"/>
    </location>
</feature>
<gene>
    <name evidence="2" type="ORF">M0H32_12725</name>
</gene>
<comment type="caution">
    <text evidence="2">The sequence shown here is derived from an EMBL/GenBank/DDBJ whole genome shotgun (WGS) entry which is preliminary data.</text>
</comment>
<name>A0ABT0GW51_9HYPH</name>
<protein>
    <submittedName>
        <fullName evidence="2">Uncharacterized protein</fullName>
    </submittedName>
</protein>
<dbReference type="EMBL" id="JALNMJ010000007">
    <property type="protein sequence ID" value="MCK7613033.1"/>
    <property type="molecule type" value="Genomic_DNA"/>
</dbReference>
<feature type="region of interest" description="Disordered" evidence="1">
    <location>
        <begin position="80"/>
        <end position="137"/>
    </location>
</feature>
<evidence type="ECO:0000313" key="3">
    <source>
        <dbReference type="Proteomes" id="UP001431221"/>
    </source>
</evidence>
<sequence>MRRYPHHYSDFELDLDVTLEDSYSRDQDWVFKDMDDDVVDLDIGDHVEVDQLLVSVNGDIDYNPGDDVSVEDILNNSLNGAGNDTGVVMNNSNQVSDDDTAENTSATNHAVYNQTARADGGEAGSDDGISSGGLEAEGSASASSSAWASHYGSWYGHGGHAGISTDFEGNLDLEDLARISHRVVA</sequence>
<evidence type="ECO:0000256" key="1">
    <source>
        <dbReference type="SAM" id="MobiDB-lite"/>
    </source>
</evidence>
<keyword evidence="3" id="KW-1185">Reference proteome</keyword>
<reference evidence="2" key="1">
    <citation type="submission" date="2022-04" db="EMBL/GenBank/DDBJ databases">
        <title>Roseibium sp. CAU 1639 isolated from mud.</title>
        <authorList>
            <person name="Kim W."/>
        </authorList>
    </citation>
    <scope>NUCLEOTIDE SEQUENCE</scope>
    <source>
        <strain evidence="2">CAU 1639</strain>
    </source>
</reference>